<organism evidence="2 3">
    <name type="scientific">Bordetella pseudohinzii</name>
    <dbReference type="NCBI Taxonomy" id="1331258"/>
    <lineage>
        <taxon>Bacteria</taxon>
        <taxon>Pseudomonadati</taxon>
        <taxon>Pseudomonadota</taxon>
        <taxon>Betaproteobacteria</taxon>
        <taxon>Burkholderiales</taxon>
        <taxon>Alcaligenaceae</taxon>
        <taxon>Bordetella</taxon>
    </lineage>
</organism>
<evidence type="ECO:0000313" key="3">
    <source>
        <dbReference type="Proteomes" id="UP000053096"/>
    </source>
</evidence>
<sequence length="157" mass="16226">MPNDRISIPSLACRLAMTISLVQLPWTAYAQVASGTIGELQEIQTATVLAKARASLAEITKNLNGPGAVVDPNARGLPAVKLIAGNARALTATLIYPSGATYEARAGEEVPGGYRVQSISTDAVVLNRAGQVVKLGFSGSAATIEPLSDRGGRPTIQ</sequence>
<feature type="chain" id="PRO_5005813319" evidence="1">
    <location>
        <begin position="31"/>
        <end position="157"/>
    </location>
</feature>
<protein>
    <submittedName>
        <fullName evidence="2">Type IV pilus biogenesis protein PilP</fullName>
    </submittedName>
</protein>
<dbReference type="InterPro" id="IPR022753">
    <property type="entry name" value="T4SS_pilus_biogen_PilP"/>
</dbReference>
<evidence type="ECO:0000256" key="1">
    <source>
        <dbReference type="SAM" id="SignalP"/>
    </source>
</evidence>
<dbReference type="EMBL" id="CYTV01000017">
    <property type="protein sequence ID" value="CUJ13928.1"/>
    <property type="molecule type" value="Genomic_DNA"/>
</dbReference>
<feature type="signal peptide" evidence="1">
    <location>
        <begin position="1"/>
        <end position="30"/>
    </location>
</feature>
<name>A0A0M7HT11_9BORD</name>
<dbReference type="RefSeq" id="WP_082149704.1">
    <property type="nucleotide sequence ID" value="NZ_CAJGUP010000012.1"/>
</dbReference>
<dbReference type="OrthoDB" id="6997520at2"/>
<dbReference type="Proteomes" id="UP000053096">
    <property type="component" value="Unassembled WGS sequence"/>
</dbReference>
<reference evidence="2 3" key="1">
    <citation type="submission" date="2015-09" db="EMBL/GenBank/DDBJ databases">
        <authorList>
            <person name="Jackson K.R."/>
            <person name="Lunt B.L."/>
            <person name="Fisher J.N.B."/>
            <person name="Gardner A.V."/>
            <person name="Bailey M.E."/>
            <person name="Deus L.M."/>
            <person name="Earl A.S."/>
            <person name="Gibby P.D."/>
            <person name="Hartmann K.A."/>
            <person name="Liu J.E."/>
            <person name="Manci A.M."/>
            <person name="Nielsen D.A."/>
            <person name="Solomon M.B."/>
            <person name="Breakwell D.P."/>
            <person name="Burnett S.H."/>
            <person name="Grose J.H."/>
        </authorList>
    </citation>
    <scope>NUCLEOTIDE SEQUENCE [LARGE SCALE GENOMIC DNA]</scope>
    <source>
        <strain evidence="2 3">2789STDY5608636</strain>
    </source>
</reference>
<dbReference type="AlphaFoldDB" id="A0A0M7HT11"/>
<proteinExistence type="predicted"/>
<keyword evidence="1" id="KW-0732">Signal</keyword>
<accession>A0A0M7HT11</accession>
<dbReference type="NCBIfam" id="TIGR03021">
    <property type="entry name" value="pilP_fam"/>
    <property type="match status" value="1"/>
</dbReference>
<gene>
    <name evidence="2" type="ORF">ERS370011_03961</name>
</gene>
<evidence type="ECO:0000313" key="2">
    <source>
        <dbReference type="EMBL" id="CUJ13928.1"/>
    </source>
</evidence>